<dbReference type="InterPro" id="IPR014718">
    <property type="entry name" value="GH-type_carb-bd"/>
</dbReference>
<dbReference type="PANTHER" id="PTHR11122:SF13">
    <property type="entry name" value="GLUCOSE-6-PHOSPHATE 1-EPIMERASE"/>
    <property type="match status" value="1"/>
</dbReference>
<comment type="similarity">
    <text evidence="2 4">Belongs to the glucose-6-phosphate 1-epimerase family.</text>
</comment>
<keyword evidence="3 4" id="KW-0413">Isomerase</keyword>
<evidence type="ECO:0000256" key="3">
    <source>
        <dbReference type="ARBA" id="ARBA00023235"/>
    </source>
</evidence>
<evidence type="ECO:0000313" key="5">
    <source>
        <dbReference type="EMBL" id="XAU14348.1"/>
    </source>
</evidence>
<dbReference type="Proteomes" id="UP001447842">
    <property type="component" value="Chromosome"/>
</dbReference>
<evidence type="ECO:0000313" key="6">
    <source>
        <dbReference type="Proteomes" id="UP001447842"/>
    </source>
</evidence>
<evidence type="ECO:0000256" key="2">
    <source>
        <dbReference type="ARBA" id="ARBA00005866"/>
    </source>
</evidence>
<dbReference type="EMBL" id="CP147920">
    <property type="protein sequence ID" value="XAU14348.1"/>
    <property type="molecule type" value="Genomic_DNA"/>
</dbReference>
<dbReference type="PIRSF" id="PIRSF016020">
    <property type="entry name" value="PHexose_mutarotase"/>
    <property type="match status" value="1"/>
</dbReference>
<organism evidence="5 6">
    <name type="scientific">Sulfurimonas diazotrophicus</name>
    <dbReference type="NCBI Taxonomy" id="3131939"/>
    <lineage>
        <taxon>Bacteria</taxon>
        <taxon>Pseudomonadati</taxon>
        <taxon>Campylobacterota</taxon>
        <taxon>Epsilonproteobacteria</taxon>
        <taxon>Campylobacterales</taxon>
        <taxon>Sulfurimonadaceae</taxon>
        <taxon>Sulfurimonas</taxon>
    </lineage>
</organism>
<name>A0ABZ3H976_9BACT</name>
<comment type="catalytic activity">
    <reaction evidence="1">
        <text>alpha-D-glucose 6-phosphate = beta-D-glucose 6-phosphate</text>
        <dbReference type="Rhea" id="RHEA:16249"/>
        <dbReference type="ChEBI" id="CHEBI:58225"/>
        <dbReference type="ChEBI" id="CHEBI:58247"/>
        <dbReference type="EC" id="5.1.3.15"/>
    </reaction>
</comment>
<dbReference type="RefSeq" id="WP_345972088.1">
    <property type="nucleotide sequence ID" value="NZ_CP147920.1"/>
</dbReference>
<dbReference type="InterPro" id="IPR008183">
    <property type="entry name" value="Aldose_1/G6P_1-epimerase"/>
</dbReference>
<sequence>MHKLVTSENGLEILEIINTEATAKIALQGAHLFEYARHGQPELLWLSPTARFEPGRAIRGGVPVCWPWFGSDPDIPERPQHGFARAVLWRLESVEEADDTATVVTLKLDDTMLEQHERRWFPYLFELTLRITIGEQLELALTTKNLGKEPFEITEALHTYFSLGNIAAVSIVGLEGVTYADALDGFAKKSSGAPIGITRETDRVYLDTEDTVILLDERLGRTVIVGKSGSSSTVVWNPWIDKAARMEDFADDGYNTMVCIETANALSNSVTVAPGDSHTITQSIK</sequence>
<dbReference type="CDD" id="cd09020">
    <property type="entry name" value="D-hex-6-P-epi_like"/>
    <property type="match status" value="1"/>
</dbReference>
<dbReference type="SUPFAM" id="SSF74650">
    <property type="entry name" value="Galactose mutarotase-like"/>
    <property type="match status" value="1"/>
</dbReference>
<reference evidence="5 6" key="1">
    <citation type="submission" date="2024-03" db="EMBL/GenBank/DDBJ databases">
        <title>Sulfurimonas sp. HSL3-1.</title>
        <authorList>
            <person name="Wang S."/>
        </authorList>
    </citation>
    <scope>NUCLEOTIDE SEQUENCE [LARGE SCALE GENOMIC DNA]</scope>
    <source>
        <strain evidence="5 6">HSL3-1</strain>
    </source>
</reference>
<dbReference type="EC" id="5.1.3.15" evidence="4"/>
<dbReference type="PANTHER" id="PTHR11122">
    <property type="entry name" value="APOSPORY-ASSOCIATED PROTEIN C-RELATED"/>
    <property type="match status" value="1"/>
</dbReference>
<keyword evidence="6" id="KW-1185">Reference proteome</keyword>
<dbReference type="Pfam" id="PF01263">
    <property type="entry name" value="Aldose_epim"/>
    <property type="match status" value="1"/>
</dbReference>
<dbReference type="InterPro" id="IPR011013">
    <property type="entry name" value="Gal_mutarotase_sf_dom"/>
</dbReference>
<dbReference type="InterPro" id="IPR025532">
    <property type="entry name" value="G6P_1-epimerase"/>
</dbReference>
<accession>A0ABZ3H976</accession>
<evidence type="ECO:0000256" key="4">
    <source>
        <dbReference type="PIRNR" id="PIRNR016020"/>
    </source>
</evidence>
<dbReference type="Gene3D" id="2.70.98.10">
    <property type="match status" value="1"/>
</dbReference>
<gene>
    <name evidence="5" type="ORF">WCY31_08795</name>
</gene>
<protein>
    <recommendedName>
        <fullName evidence="4">Putative glucose-6-phosphate 1-epimerase</fullName>
        <ecNumber evidence="4">5.1.3.15</ecNumber>
    </recommendedName>
</protein>
<evidence type="ECO:0000256" key="1">
    <source>
        <dbReference type="ARBA" id="ARBA00001096"/>
    </source>
</evidence>
<proteinExistence type="inferred from homology"/>